<evidence type="ECO:0000259" key="6">
    <source>
        <dbReference type="PROSITE" id="PS51192"/>
    </source>
</evidence>
<evidence type="ECO:0000256" key="3">
    <source>
        <dbReference type="ARBA" id="ARBA00022806"/>
    </source>
</evidence>
<keyword evidence="8" id="KW-1185">Reference proteome</keyword>
<dbReference type="SMART" id="SM00490">
    <property type="entry name" value="HELICc"/>
    <property type="match status" value="1"/>
</dbReference>
<feature type="region of interest" description="Disordered" evidence="5">
    <location>
        <begin position="1297"/>
        <end position="1327"/>
    </location>
</feature>
<reference evidence="7" key="1">
    <citation type="submission" date="2020-11" db="EMBL/GenBank/DDBJ databases">
        <title>Chlorella ohadii genome sequencing and assembly.</title>
        <authorList>
            <person name="Murik O."/>
            <person name="Treves H."/>
            <person name="Kedem I."/>
            <person name="Shotland Y."/>
            <person name="Kaplan A."/>
        </authorList>
    </citation>
    <scope>NUCLEOTIDE SEQUENCE</scope>
    <source>
        <strain evidence="7">1</strain>
    </source>
</reference>
<feature type="compositionally biased region" description="Low complexity" evidence="5">
    <location>
        <begin position="783"/>
        <end position="796"/>
    </location>
</feature>
<dbReference type="GO" id="GO:0005737">
    <property type="term" value="C:cytoplasm"/>
    <property type="evidence" value="ECO:0007669"/>
    <property type="project" value="TreeGrafter"/>
</dbReference>
<feature type="region of interest" description="Disordered" evidence="5">
    <location>
        <begin position="820"/>
        <end position="841"/>
    </location>
</feature>
<dbReference type="GO" id="GO:0004386">
    <property type="term" value="F:helicase activity"/>
    <property type="evidence" value="ECO:0007669"/>
    <property type="project" value="UniProtKB-KW"/>
</dbReference>
<dbReference type="SMART" id="SM00487">
    <property type="entry name" value="DEXDc"/>
    <property type="match status" value="1"/>
</dbReference>
<sequence length="1825" mass="191778">MPTLADAAAAIVRQRYASLRPFYSNLLDDLGATDTFIVDGDALLLELLGSERLDWSHGGQFLQLRAQLEQFVAGRGGAGSRADAADVAPQSIDATAAAAAPAGAAADAAEQRHLHLQAYIVAAQAAGLQCAFLSELRFTAEGRMYAFRTGWRAPPGAAGRAPGADAGAAEAQAVGVEFAARTRPPKLSLNLDALLELAASEEAPPGHGRAALGAACCGAAAALAASTSPAAARQLFVEAWCLHELLLRRLSLAERARQLPPSPPAAAVGAGGLTWQEAERGLAACLESFHSTAAALLSGSGGSSDSGSSCAGGKSASAAAELPACPSMADWLDGRLLHIIALALWQGQQVAALPAEEQAQRQALWQAVQQAAAACGGSIAEPAWTSMTADPAPLDEQAQPLHSNSLVAAICKGGSGPSALLPQAAGGISAGLTPYAADYHWHSGKPIDAAQLEAAEQPSDVAPADLARLSLEEMAASESLPLFVRRKAAEALRQIEVLSKAGLHGNARDQERGAKEYILKKAKDTGRAWQMFYRHQEQYAKSLDATKFSRPPARTGGGQGTQHGGSRAAGRGRGGGSGSGGGGRGKAQAGLSKAEQIRLENSERRAAKSGGSASEQWAVVRKRLEAAITKAGWGREVAVEAAAVLSSLAAKSAAVYLEAATWRVAQLSQAWEGATRPPRGTGSLLSNGVSDSSTGAVPALQEGSHPATALAVDLWAAVADILQRGLLQPGSGAPEEARLEAAAACRRALKLLGLAASAEHVAAVASAAAGSKDAGGKSKRSSSSKGSSKAGSGSSKMDSRSAAAAVGLGLSDARSQLRHCGPLLPHEAPPERDSRVQSFNPDPWQRQVGRACAGRCRRWGFALVVAPTSSGKTFISNYTISSVVQRAEDQDGVVVFVAPTKALVNQVLAQVYKNFEDAGVSAGVFTSDYRHNTENCRILVTVPACLEILLFSPTAQAWVRRIRYAILDEVHCLNEVHLGEGGAWDGAGSTWEHILLLLRCPFLALSATIGNPEEFRGWLAGVKRLQAEQDAAAGRAPEWGGPGHYEVRLIQHYTRHSDLRLHTYQPRCLDDEGGGSWRLLPTLRIASTEGREGRPQRRTGAGGPSSSAGNGGSGGGSGAPLALDDGSSPHGEVRRLNPLTVLKVEDLMQATQRLAPLAPECFFGAAGGNGSSDPFISRQQVRRYEADLKSLLLAWATGHEAEGRAAAAATLAAIQAAQYQPPPEHDSTLRNGRAMVGLVLDLLRRGLLPAIAFSFERRVCHRLAQAMVEYLEVCEEEDRQVNAEAYAAAQRAAEEAAKRAKAARDRKPDRRRGGGDEPGEEEPLAAGGWDAEGVLPEFSLAGKPKVLASDEVHRLITDAAAAGGLDIQDDPLVRGLRRGIGIHHGGLPKVYRQVVEILFRAGHLRVVFATGTLAFGIHMPCRTVVFAGDHLFLNALQFRQARRMMGRAGRRGFDPLGNVVFFGVGPRKIRNLMISPVPRLRGHFPLNITICLRALALHHIVASPGGKAAASSLVGRQRARGSAAGSSKEAAELVCDTLAALFQRPFYAEGRQGLLQQVQHLFGFAAEFLARAGAIGQQGEPIGLAGMLCHLHWTDPANLALASLLNSGVLDDVCKGAHEDMSADAFEPIAEQLLVLFSHLFMCLPLHRAVLAQPERFADSPSKVRTSGSKVYWEAAAVIRASATASPALLALLASAPRVDATVCSPYAALSGCGDDFSSMDDLDVPLNRFALDYYKHGQKAALVAANGLREGDAWQMLRSFSDILRVVAVSLGRLLPPTAAGTDGKGASEEEAFNPVAYSIDRLAREFAAKFRHFNDAPGPRGGY</sequence>
<dbReference type="InterPro" id="IPR052431">
    <property type="entry name" value="SKI2_subfamily_helicases"/>
</dbReference>
<accession>A0AAD5E391</accession>
<dbReference type="PROSITE" id="PS51192">
    <property type="entry name" value="HELICASE_ATP_BIND_1"/>
    <property type="match status" value="1"/>
</dbReference>
<dbReference type="PANTHER" id="PTHR44533">
    <property type="entry name" value="DEAD/H RNA HELICASE, PUTATIVE-RELATED"/>
    <property type="match status" value="1"/>
</dbReference>
<keyword evidence="1" id="KW-0547">Nucleotide-binding</keyword>
<feature type="region of interest" description="Disordered" evidence="5">
    <location>
        <begin position="767"/>
        <end position="799"/>
    </location>
</feature>
<feature type="region of interest" description="Disordered" evidence="5">
    <location>
        <begin position="1084"/>
        <end position="1132"/>
    </location>
</feature>
<organism evidence="7 8">
    <name type="scientific">Chlorella ohadii</name>
    <dbReference type="NCBI Taxonomy" id="2649997"/>
    <lineage>
        <taxon>Eukaryota</taxon>
        <taxon>Viridiplantae</taxon>
        <taxon>Chlorophyta</taxon>
        <taxon>core chlorophytes</taxon>
        <taxon>Trebouxiophyceae</taxon>
        <taxon>Chlorellales</taxon>
        <taxon>Chlorellaceae</taxon>
        <taxon>Chlorella clade</taxon>
        <taxon>Chlorella</taxon>
    </lineage>
</organism>
<dbReference type="InterPro" id="IPR059032">
    <property type="entry name" value="WHD_DDX60"/>
</dbReference>
<dbReference type="Proteomes" id="UP001205105">
    <property type="component" value="Unassembled WGS sequence"/>
</dbReference>
<keyword evidence="3" id="KW-0347">Helicase</keyword>
<evidence type="ECO:0000256" key="1">
    <source>
        <dbReference type="ARBA" id="ARBA00022741"/>
    </source>
</evidence>
<dbReference type="EMBL" id="JADXDR010000007">
    <property type="protein sequence ID" value="KAI7846239.1"/>
    <property type="molecule type" value="Genomic_DNA"/>
</dbReference>
<dbReference type="GO" id="GO:0005524">
    <property type="term" value="F:ATP binding"/>
    <property type="evidence" value="ECO:0007669"/>
    <property type="project" value="UniProtKB-KW"/>
</dbReference>
<keyword evidence="4" id="KW-0067">ATP-binding</keyword>
<evidence type="ECO:0000313" key="7">
    <source>
        <dbReference type="EMBL" id="KAI7846239.1"/>
    </source>
</evidence>
<dbReference type="SUPFAM" id="SSF52540">
    <property type="entry name" value="P-loop containing nucleoside triphosphate hydrolases"/>
    <property type="match status" value="1"/>
</dbReference>
<feature type="compositionally biased region" description="Gly residues" evidence="5">
    <location>
        <begin position="571"/>
        <end position="585"/>
    </location>
</feature>
<dbReference type="Gene3D" id="3.40.50.300">
    <property type="entry name" value="P-loop containing nucleotide triphosphate hydrolases"/>
    <property type="match status" value="2"/>
</dbReference>
<dbReference type="InterPro" id="IPR011545">
    <property type="entry name" value="DEAD/DEAH_box_helicase_dom"/>
</dbReference>
<dbReference type="GO" id="GO:0016787">
    <property type="term" value="F:hydrolase activity"/>
    <property type="evidence" value="ECO:0007669"/>
    <property type="project" value="UniProtKB-KW"/>
</dbReference>
<name>A0AAD5E391_9CHLO</name>
<feature type="region of interest" description="Disordered" evidence="5">
    <location>
        <begin position="547"/>
        <end position="593"/>
    </location>
</feature>
<comment type="caution">
    <text evidence="7">The sequence shown here is derived from an EMBL/GenBank/DDBJ whole genome shotgun (WGS) entry which is preliminary data.</text>
</comment>
<dbReference type="InterPro" id="IPR001650">
    <property type="entry name" value="Helicase_C-like"/>
</dbReference>
<gene>
    <name evidence="7" type="ORF">COHA_000307</name>
</gene>
<protein>
    <recommendedName>
        <fullName evidence="6">Helicase ATP-binding domain-containing protein</fullName>
    </recommendedName>
</protein>
<keyword evidence="2" id="KW-0378">Hydrolase</keyword>
<evidence type="ECO:0000313" key="8">
    <source>
        <dbReference type="Proteomes" id="UP001205105"/>
    </source>
</evidence>
<dbReference type="GO" id="GO:0003676">
    <property type="term" value="F:nucleic acid binding"/>
    <property type="evidence" value="ECO:0007669"/>
    <property type="project" value="InterPro"/>
</dbReference>
<feature type="domain" description="Helicase ATP-binding" evidence="6">
    <location>
        <begin position="853"/>
        <end position="1027"/>
    </location>
</feature>
<dbReference type="InterPro" id="IPR027417">
    <property type="entry name" value="P-loop_NTPase"/>
</dbReference>
<dbReference type="PANTHER" id="PTHR44533:SF4">
    <property type="entry name" value="DEAD_H RNA HELICASE, PUTATIVE-RELATED"/>
    <property type="match status" value="1"/>
</dbReference>
<dbReference type="Pfam" id="PF00270">
    <property type="entry name" value="DEAD"/>
    <property type="match status" value="1"/>
</dbReference>
<evidence type="ECO:0000256" key="2">
    <source>
        <dbReference type="ARBA" id="ARBA00022801"/>
    </source>
</evidence>
<dbReference type="FunFam" id="3.40.50.300:FF:001039">
    <property type="entry name" value="ATP-dependent RNA helicase DDX60"/>
    <property type="match status" value="1"/>
</dbReference>
<dbReference type="InterPro" id="IPR014001">
    <property type="entry name" value="Helicase_ATP-bd"/>
</dbReference>
<evidence type="ECO:0000256" key="5">
    <source>
        <dbReference type="SAM" id="MobiDB-lite"/>
    </source>
</evidence>
<proteinExistence type="predicted"/>
<feature type="compositionally biased region" description="Gly residues" evidence="5">
    <location>
        <begin position="1109"/>
        <end position="1118"/>
    </location>
</feature>
<dbReference type="Pfam" id="PF26076">
    <property type="entry name" value="WHD_DDX60"/>
    <property type="match status" value="1"/>
</dbReference>
<feature type="compositionally biased region" description="Basic and acidic residues" evidence="5">
    <location>
        <begin position="1297"/>
        <end position="1315"/>
    </location>
</feature>
<evidence type="ECO:0000256" key="4">
    <source>
        <dbReference type="ARBA" id="ARBA00022840"/>
    </source>
</evidence>